<keyword evidence="2" id="KW-0812">Transmembrane</keyword>
<organism evidence="3 4">
    <name type="scientific">Candidatus Uhrbacteria bacterium GW2011_GWF2_46_218</name>
    <dbReference type="NCBI Taxonomy" id="1619001"/>
    <lineage>
        <taxon>Bacteria</taxon>
        <taxon>Candidatus Uhriibacteriota</taxon>
    </lineage>
</organism>
<keyword evidence="2" id="KW-1133">Transmembrane helix</keyword>
<dbReference type="EMBL" id="LCMG01000025">
    <property type="protein sequence ID" value="KKU31777.1"/>
    <property type="molecule type" value="Genomic_DNA"/>
</dbReference>
<proteinExistence type="predicted"/>
<evidence type="ECO:0000313" key="3">
    <source>
        <dbReference type="EMBL" id="KKU31777.1"/>
    </source>
</evidence>
<feature type="transmembrane region" description="Helical" evidence="2">
    <location>
        <begin position="84"/>
        <end position="105"/>
    </location>
</feature>
<feature type="compositionally biased region" description="Polar residues" evidence="1">
    <location>
        <begin position="1"/>
        <end position="11"/>
    </location>
</feature>
<keyword evidence="2" id="KW-0472">Membrane</keyword>
<accession>A0A0G1PGJ3</accession>
<dbReference type="AlphaFoldDB" id="A0A0G1PGJ3"/>
<sequence length="327" mass="35932">MPEQNPSTIQLPSPPSPQKEEPVVIFTMPESYRHGAVVQAHIPSLAKKVSPPVVPAAPQKAQTIPPKKSPSTPLLKKKSLVSPWVLLAGGIFILALAIAGGILYLNRPTSTPMVTKPPVEQVFPPADTVTDFEDTNPSEEVDVPPADVFEIEAVPGQDADSDGLSNVEERLLYGTDVSLPDTDRDGFLDGNEVFHGYTPNGLSPSTLRETATVKVFDWQDGGLSILIPKGWTIKEEEGLVRFGATTGEWFLFQKVSKTFEESVIAKDENQYEMTTKQGYRALMSENQQTVIFEVGSQVYELEYDVGIKGTLDYVQTFYMTLNTLFPL</sequence>
<evidence type="ECO:0000313" key="4">
    <source>
        <dbReference type="Proteomes" id="UP000034705"/>
    </source>
</evidence>
<feature type="region of interest" description="Disordered" evidence="1">
    <location>
        <begin position="1"/>
        <end position="22"/>
    </location>
</feature>
<evidence type="ECO:0000256" key="1">
    <source>
        <dbReference type="SAM" id="MobiDB-lite"/>
    </source>
</evidence>
<name>A0A0G1PGJ3_9BACT</name>
<comment type="caution">
    <text evidence="3">The sequence shown here is derived from an EMBL/GenBank/DDBJ whole genome shotgun (WGS) entry which is preliminary data.</text>
</comment>
<dbReference type="PROSITE" id="PS00018">
    <property type="entry name" value="EF_HAND_1"/>
    <property type="match status" value="1"/>
</dbReference>
<dbReference type="InterPro" id="IPR018247">
    <property type="entry name" value="EF_Hand_1_Ca_BS"/>
</dbReference>
<evidence type="ECO:0000256" key="2">
    <source>
        <dbReference type="SAM" id="Phobius"/>
    </source>
</evidence>
<dbReference type="Proteomes" id="UP000034705">
    <property type="component" value="Unassembled WGS sequence"/>
</dbReference>
<gene>
    <name evidence="3" type="ORF">UX45_C0025G0009</name>
</gene>
<reference evidence="3 4" key="1">
    <citation type="journal article" date="2015" name="Nature">
        <title>rRNA introns, odd ribosomes, and small enigmatic genomes across a large radiation of phyla.</title>
        <authorList>
            <person name="Brown C.T."/>
            <person name="Hug L.A."/>
            <person name="Thomas B.C."/>
            <person name="Sharon I."/>
            <person name="Castelle C.J."/>
            <person name="Singh A."/>
            <person name="Wilkins M.J."/>
            <person name="Williams K.H."/>
            <person name="Banfield J.F."/>
        </authorList>
    </citation>
    <scope>NUCLEOTIDE SEQUENCE [LARGE SCALE GENOMIC DNA]</scope>
</reference>
<protein>
    <submittedName>
        <fullName evidence="3">Calcium-binding acidic-repeat protein (ARP)</fullName>
    </submittedName>
</protein>